<proteinExistence type="predicted"/>
<evidence type="ECO:0000313" key="2">
    <source>
        <dbReference type="EMBL" id="AUI67793.1"/>
    </source>
</evidence>
<dbReference type="Gene3D" id="3.40.50.150">
    <property type="entry name" value="Vaccinia Virus protein VP39"/>
    <property type="match status" value="1"/>
</dbReference>
<dbReference type="InterPro" id="IPR013216">
    <property type="entry name" value="Methyltransf_11"/>
</dbReference>
<sequence>MTTSTTVNPLFIEQNSQTLAARYDALAKTYDQQSQDYVGREQTADLLMKYVDKQACILDAGCGTGLVGQYLNTKGFIGLEGLDISAGMLAEAEAKQCYQALSQQTLGEPLTFADNTFDAIICIGTFVRSHAPSRTLDEFIRITRSGGYILFTLRPEFYESSDFKEKITDLERQNQWKRVEITDPFPSVSTENVTVYIQIWVYQVE</sequence>
<keyword evidence="2" id="KW-0808">Transferase</keyword>
<gene>
    <name evidence="2" type="ORF">BLE401_03155</name>
</gene>
<keyword evidence="2" id="KW-0489">Methyltransferase</keyword>
<dbReference type="KEGG" id="blep:AL038_02895"/>
<dbReference type="SUPFAM" id="SSF53335">
    <property type="entry name" value="S-adenosyl-L-methionine-dependent methyltransferases"/>
    <property type="match status" value="1"/>
</dbReference>
<dbReference type="InterPro" id="IPR029063">
    <property type="entry name" value="SAM-dependent_MTases_sf"/>
</dbReference>
<organism evidence="2 3">
    <name type="scientific">Beggiatoa leptomitoformis</name>
    <dbReference type="NCBI Taxonomy" id="288004"/>
    <lineage>
        <taxon>Bacteria</taxon>
        <taxon>Pseudomonadati</taxon>
        <taxon>Pseudomonadota</taxon>
        <taxon>Gammaproteobacteria</taxon>
        <taxon>Thiotrichales</taxon>
        <taxon>Thiotrichaceae</taxon>
        <taxon>Beggiatoa</taxon>
    </lineage>
</organism>
<dbReference type="RefSeq" id="WP_062148758.1">
    <property type="nucleotide sequence ID" value="NZ_CP012373.2"/>
</dbReference>
<dbReference type="AlphaFoldDB" id="A0A2N9YBF6"/>
<dbReference type="Pfam" id="PF08241">
    <property type="entry name" value="Methyltransf_11"/>
    <property type="match status" value="1"/>
</dbReference>
<dbReference type="STRING" id="288004.AL038_02895"/>
<evidence type="ECO:0000313" key="3">
    <source>
        <dbReference type="Proteomes" id="UP000234271"/>
    </source>
</evidence>
<feature type="domain" description="Methyltransferase type 11" evidence="1">
    <location>
        <begin position="58"/>
        <end position="151"/>
    </location>
</feature>
<dbReference type="GO" id="GO:0032259">
    <property type="term" value="P:methylation"/>
    <property type="evidence" value="ECO:0007669"/>
    <property type="project" value="UniProtKB-KW"/>
</dbReference>
<dbReference type="PANTHER" id="PTHR43591:SF110">
    <property type="entry name" value="RHODANESE DOMAIN-CONTAINING PROTEIN"/>
    <property type="match status" value="1"/>
</dbReference>
<reference evidence="3" key="1">
    <citation type="submission" date="2016-12" db="EMBL/GenBank/DDBJ databases">
        <title>Complete Genome Sequence of Beggiatoa leptomitiformis D-401.</title>
        <authorList>
            <person name="Fomenkov A."/>
            <person name="Vincze T."/>
            <person name="Grabovich M."/>
            <person name="Anton B.P."/>
            <person name="Dubinina G."/>
            <person name="Orlova M."/>
            <person name="Belousova E."/>
            <person name="Roberts R.J."/>
        </authorList>
    </citation>
    <scope>NUCLEOTIDE SEQUENCE [LARGE SCALE GENOMIC DNA]</scope>
    <source>
        <strain evidence="3">D-401</strain>
    </source>
</reference>
<dbReference type="EMBL" id="CP018889">
    <property type="protein sequence ID" value="AUI67793.1"/>
    <property type="molecule type" value="Genomic_DNA"/>
</dbReference>
<name>A0A2N9YBF6_9GAMM</name>
<dbReference type="Proteomes" id="UP000234271">
    <property type="component" value="Chromosome"/>
</dbReference>
<dbReference type="GO" id="GO:0008757">
    <property type="term" value="F:S-adenosylmethionine-dependent methyltransferase activity"/>
    <property type="evidence" value="ECO:0007669"/>
    <property type="project" value="InterPro"/>
</dbReference>
<protein>
    <submittedName>
        <fullName evidence="2">Methyltransferase domain-containing protein</fullName>
    </submittedName>
</protein>
<dbReference type="PANTHER" id="PTHR43591">
    <property type="entry name" value="METHYLTRANSFERASE"/>
    <property type="match status" value="1"/>
</dbReference>
<dbReference type="CDD" id="cd02440">
    <property type="entry name" value="AdoMet_MTases"/>
    <property type="match status" value="1"/>
</dbReference>
<dbReference type="OrthoDB" id="939937at2"/>
<accession>A0A2N9YBF6</accession>
<evidence type="ECO:0000259" key="1">
    <source>
        <dbReference type="Pfam" id="PF08241"/>
    </source>
</evidence>
<keyword evidence="3" id="KW-1185">Reference proteome</keyword>